<dbReference type="OrthoDB" id="360802at2759"/>
<organism evidence="1 2">
    <name type="scientific">Theileria orientalis</name>
    <dbReference type="NCBI Taxonomy" id="68886"/>
    <lineage>
        <taxon>Eukaryota</taxon>
        <taxon>Sar</taxon>
        <taxon>Alveolata</taxon>
        <taxon>Apicomplexa</taxon>
        <taxon>Aconoidasida</taxon>
        <taxon>Piroplasmida</taxon>
        <taxon>Theileriidae</taxon>
        <taxon>Theileria</taxon>
    </lineage>
</organism>
<dbReference type="AlphaFoldDB" id="A0A976QSG1"/>
<dbReference type="EMBL" id="CP056067">
    <property type="protein sequence ID" value="UKJ89349.2"/>
    <property type="molecule type" value="Genomic_DNA"/>
</dbReference>
<protein>
    <submittedName>
        <fullName evidence="1">Uncharacterized protein</fullName>
    </submittedName>
</protein>
<accession>A0A976QSG1</accession>
<sequence>MGTDRGDVAELIKDCAQGKVNMFEYNSKYSKICKDINMYNLKPLGSAKGSYVVLNKKIFGEVSDNVEFNVDFECAGDSTTKESNSLYELLEKATQMGNWISINPLGTSFKATYCWAPRKKINKENNILLGRLKILEPKEVKYRTVQCHTNGSIQPDNYSSIFYPGDVIPAKQANTLH</sequence>
<reference evidence="1" key="1">
    <citation type="submission" date="2022-07" db="EMBL/GenBank/DDBJ databases">
        <title>Evaluation of T. orientalis genome assembly methods using nanopore sequencing and analysis of variation between genomes.</title>
        <authorList>
            <person name="Yam J."/>
            <person name="Micallef M.L."/>
            <person name="Liu M."/>
            <person name="Djordjevic S.P."/>
            <person name="Bogema D.R."/>
            <person name="Jenkins C."/>
        </authorList>
    </citation>
    <scope>NUCLEOTIDE SEQUENCE</scope>
    <source>
        <strain evidence="1">Fish Creek</strain>
    </source>
</reference>
<evidence type="ECO:0000313" key="2">
    <source>
        <dbReference type="Proteomes" id="UP000244803"/>
    </source>
</evidence>
<name>A0A976QSG1_THEOR</name>
<gene>
    <name evidence="1" type="ORF">MACJ_002599</name>
</gene>
<dbReference type="Proteomes" id="UP000244803">
    <property type="component" value="Chromosome 4"/>
</dbReference>
<proteinExistence type="predicted"/>
<evidence type="ECO:0000313" key="1">
    <source>
        <dbReference type="EMBL" id="UKJ89349.2"/>
    </source>
</evidence>